<dbReference type="RefSeq" id="XP_025366312.1">
    <property type="nucleotide sequence ID" value="XM_025514921.1"/>
</dbReference>
<dbReference type="SUPFAM" id="SSF55031">
    <property type="entry name" value="Bacterial exopeptidase dimerisation domain"/>
    <property type="match status" value="1"/>
</dbReference>
<feature type="region of interest" description="Disordered" evidence="6">
    <location>
        <begin position="1"/>
        <end position="27"/>
    </location>
</feature>
<dbReference type="PANTHER" id="PTHR45962">
    <property type="entry name" value="N-FATTY-ACYL-AMINO ACID SYNTHASE/HYDROLASE PM20D1"/>
    <property type="match status" value="1"/>
</dbReference>
<keyword evidence="4" id="KW-0378">Hydrolase</keyword>
<comment type="similarity">
    <text evidence="1">Belongs to the peptidase M20A family.</text>
</comment>
<protein>
    <submittedName>
        <fullName evidence="9">Zn-dependent exopeptidase</fullName>
    </submittedName>
</protein>
<dbReference type="Gene3D" id="3.30.70.360">
    <property type="match status" value="1"/>
</dbReference>
<dbReference type="PROSITE" id="PS00758">
    <property type="entry name" value="ARGE_DAPE_CPG2_1"/>
    <property type="match status" value="1"/>
</dbReference>
<dbReference type="Proteomes" id="UP000245783">
    <property type="component" value="Unassembled WGS sequence"/>
</dbReference>
<dbReference type="InterPro" id="IPR002933">
    <property type="entry name" value="Peptidase_M20"/>
</dbReference>
<keyword evidence="5" id="KW-0862">Zinc</keyword>
<dbReference type="InterPro" id="IPR047177">
    <property type="entry name" value="Pept_M20A"/>
</dbReference>
<name>A0A316VNP1_9BASI</name>
<gene>
    <name evidence="9" type="ORF">IE81DRAFT_326818</name>
</gene>
<dbReference type="PANTHER" id="PTHR45962:SF1">
    <property type="entry name" value="N-FATTY-ACYL-AMINO ACID SYNTHASE_HYDROLASE PM20D1"/>
    <property type="match status" value="1"/>
</dbReference>
<keyword evidence="7" id="KW-1133">Transmembrane helix</keyword>
<keyword evidence="2" id="KW-0645">Protease</keyword>
<dbReference type="InParanoid" id="A0A316VNP1"/>
<dbReference type="InterPro" id="IPR001261">
    <property type="entry name" value="ArgE/DapE_CS"/>
</dbReference>
<dbReference type="InterPro" id="IPR011650">
    <property type="entry name" value="Peptidase_M20_dimer"/>
</dbReference>
<dbReference type="GeneID" id="37036791"/>
<evidence type="ECO:0000256" key="7">
    <source>
        <dbReference type="SAM" id="Phobius"/>
    </source>
</evidence>
<keyword evidence="10" id="KW-1185">Reference proteome</keyword>
<evidence type="ECO:0000256" key="3">
    <source>
        <dbReference type="ARBA" id="ARBA00022723"/>
    </source>
</evidence>
<dbReference type="Gene3D" id="3.40.630.10">
    <property type="entry name" value="Zn peptidases"/>
    <property type="match status" value="1"/>
</dbReference>
<feature type="compositionally biased region" description="Basic and acidic residues" evidence="6">
    <location>
        <begin position="1"/>
        <end position="20"/>
    </location>
</feature>
<dbReference type="FunCoup" id="A0A316VNP1">
    <property type="interactions" value="8"/>
</dbReference>
<evidence type="ECO:0000256" key="4">
    <source>
        <dbReference type="ARBA" id="ARBA00022801"/>
    </source>
</evidence>
<dbReference type="Pfam" id="PF01546">
    <property type="entry name" value="Peptidase_M20"/>
    <property type="match status" value="1"/>
</dbReference>
<dbReference type="STRING" id="1522189.A0A316VNP1"/>
<evidence type="ECO:0000313" key="10">
    <source>
        <dbReference type="Proteomes" id="UP000245783"/>
    </source>
</evidence>
<dbReference type="Pfam" id="PF07687">
    <property type="entry name" value="M20_dimer"/>
    <property type="match status" value="1"/>
</dbReference>
<dbReference type="EMBL" id="KZ819490">
    <property type="protein sequence ID" value="PWN39152.1"/>
    <property type="molecule type" value="Genomic_DNA"/>
</dbReference>
<dbReference type="InterPro" id="IPR036264">
    <property type="entry name" value="Bact_exopeptidase_dim_dom"/>
</dbReference>
<dbReference type="GO" id="GO:0046872">
    <property type="term" value="F:metal ion binding"/>
    <property type="evidence" value="ECO:0007669"/>
    <property type="project" value="UniProtKB-KW"/>
</dbReference>
<dbReference type="GO" id="GO:0051603">
    <property type="term" value="P:proteolysis involved in protein catabolic process"/>
    <property type="evidence" value="ECO:0007669"/>
    <property type="project" value="TreeGrafter"/>
</dbReference>
<organism evidence="9 10">
    <name type="scientific">Ceraceosorus guamensis</name>
    <dbReference type="NCBI Taxonomy" id="1522189"/>
    <lineage>
        <taxon>Eukaryota</taxon>
        <taxon>Fungi</taxon>
        <taxon>Dikarya</taxon>
        <taxon>Basidiomycota</taxon>
        <taxon>Ustilaginomycotina</taxon>
        <taxon>Exobasidiomycetes</taxon>
        <taxon>Ceraceosorales</taxon>
        <taxon>Ceraceosoraceae</taxon>
        <taxon>Ceraceosorus</taxon>
    </lineage>
</organism>
<feature type="transmembrane region" description="Helical" evidence="7">
    <location>
        <begin position="36"/>
        <end position="56"/>
    </location>
</feature>
<dbReference type="GO" id="GO:0000328">
    <property type="term" value="C:fungal-type vacuole lumen"/>
    <property type="evidence" value="ECO:0007669"/>
    <property type="project" value="TreeGrafter"/>
</dbReference>
<dbReference type="GO" id="GO:0004180">
    <property type="term" value="F:carboxypeptidase activity"/>
    <property type="evidence" value="ECO:0007669"/>
    <property type="project" value="TreeGrafter"/>
</dbReference>
<keyword evidence="7" id="KW-0472">Membrane</keyword>
<keyword evidence="7" id="KW-0812">Transmembrane</keyword>
<dbReference type="OrthoDB" id="3064516at2759"/>
<proteinExistence type="inferred from homology"/>
<keyword evidence="3" id="KW-0479">Metal-binding</keyword>
<dbReference type="AlphaFoldDB" id="A0A316VNP1"/>
<evidence type="ECO:0000259" key="8">
    <source>
        <dbReference type="Pfam" id="PF07687"/>
    </source>
</evidence>
<evidence type="ECO:0000256" key="2">
    <source>
        <dbReference type="ARBA" id="ARBA00022670"/>
    </source>
</evidence>
<feature type="domain" description="Peptidase M20 dimerisation" evidence="8">
    <location>
        <begin position="325"/>
        <end position="522"/>
    </location>
</feature>
<evidence type="ECO:0000256" key="6">
    <source>
        <dbReference type="SAM" id="MobiDB-lite"/>
    </source>
</evidence>
<evidence type="ECO:0000256" key="1">
    <source>
        <dbReference type="ARBA" id="ARBA00006247"/>
    </source>
</evidence>
<accession>A0A316VNP1</accession>
<evidence type="ECO:0000256" key="5">
    <source>
        <dbReference type="ARBA" id="ARBA00022833"/>
    </source>
</evidence>
<sequence>MTGGKEKSLVGERKADDKHRGSILTSPTFNKQPARAYKLLAALFTLPLLALSFVYIDAALSEPHINSRFTSLLDDLSVAAYKSLDLERECPQVPINASALHFNLDAKGSRARARAEEDEARYATLLSESVKIDTSIGDNWPSPTENPSLWEDRFGPFKKWMEQAFPLAHQDDRIHRDVVNQHGLVYTWKGSDENLKPVLITAHQDTVPVLEATLDQWKYPPHSGHVDEQGVVWGRGSYDAKAWLVGIMSALERLLSEESTFVPKRGIVVAFGFDEEASGPQGGRHIGAHLEKVWGKDSFAFLLDEGTPNLSSSSGYGVPVALVGTEEKGAMHITLRVESAGGHSSISPRHTSIGMLSAILAELERYPEQVRLGKKVGDDSAHLNTLMCLVDSPVMDPALKRALRNLAWAKRSVRANDWVATSDDGHTSRKGLTVSTMLDSLRHDPHGLRRVARAEDAVKAVLPRNLANPFFTTHAIDVIQGGVKINALPPVASASVDHRIAPWSSVKYLQQEWTDLLKRFAEKFNLELTAWGEKVDAKSYWMGHICENSSKQSSIRWQDQCEGYVTYDGTGGKLVIEAWESPLEPAPVTPTQGKDAKAWRLLSSVIRQTYPTDHTGQEVRVAPAMMQGNTDTRHYWALTRNIFRYGPSSFEKDPSGLGTVKGVHAENEHYATKRSRLSKFYQEIILRADAEEF</sequence>
<reference evidence="9 10" key="1">
    <citation type="journal article" date="2018" name="Mol. Biol. Evol.">
        <title>Broad Genomic Sampling Reveals a Smut Pathogenic Ancestry of the Fungal Clade Ustilaginomycotina.</title>
        <authorList>
            <person name="Kijpornyongpan T."/>
            <person name="Mondo S.J."/>
            <person name="Barry K."/>
            <person name="Sandor L."/>
            <person name="Lee J."/>
            <person name="Lipzen A."/>
            <person name="Pangilinan J."/>
            <person name="LaButti K."/>
            <person name="Hainaut M."/>
            <person name="Henrissat B."/>
            <person name="Grigoriev I.V."/>
            <person name="Spatafora J.W."/>
            <person name="Aime M.C."/>
        </authorList>
    </citation>
    <scope>NUCLEOTIDE SEQUENCE [LARGE SCALE GENOMIC DNA]</scope>
    <source>
        <strain evidence="9 10">MCA 4658</strain>
    </source>
</reference>
<dbReference type="SUPFAM" id="SSF53187">
    <property type="entry name" value="Zn-dependent exopeptidases"/>
    <property type="match status" value="1"/>
</dbReference>
<evidence type="ECO:0000313" key="9">
    <source>
        <dbReference type="EMBL" id="PWN39152.1"/>
    </source>
</evidence>